<reference evidence="3" key="2">
    <citation type="submission" date="2020-02" db="EMBL/GenBank/DDBJ databases">
        <authorList>
            <consortium name="NCBI Pathogen Detection Project"/>
        </authorList>
    </citation>
    <scope>NUCLEOTIDE SEQUENCE</scope>
    <source>
        <strain evidence="3">MA.05/00002289</strain>
        <strain evidence="2">MA.CK_01/00000941</strain>
        <strain evidence="1">MA.CK_95/00012903</strain>
    </source>
</reference>
<evidence type="ECO:0000313" key="1">
    <source>
        <dbReference type="EMBL" id="HAF1419326.1"/>
    </source>
</evidence>
<evidence type="ECO:0000313" key="2">
    <source>
        <dbReference type="EMBL" id="HAF2205660.1"/>
    </source>
</evidence>
<sequence>MKNLDDLLVLLAEIGVPKEVLHEADGSWQLRNDLALSSAETVALQVLLKSRYGYEFFLWGEHDYSLDELAHGNGK</sequence>
<dbReference type="EMBL" id="DAAUOA010000019">
    <property type="protein sequence ID" value="HAF2205660.1"/>
    <property type="molecule type" value="Genomic_DNA"/>
</dbReference>
<dbReference type="AlphaFoldDB" id="A0A744GAT1"/>
<evidence type="ECO:0000313" key="3">
    <source>
        <dbReference type="EMBL" id="HAF2570816.1"/>
    </source>
</evidence>
<reference evidence="3" key="1">
    <citation type="journal article" date="2018" name="Genome Biol.">
        <title>SKESA: strategic k-mer extension for scrupulous assemblies.</title>
        <authorList>
            <person name="Souvorov A."/>
            <person name="Agarwala R."/>
            <person name="Lipman D.J."/>
        </authorList>
    </citation>
    <scope>NUCLEOTIDE SEQUENCE</scope>
    <source>
        <strain evidence="3">MA.05/00002289</strain>
        <strain evidence="2">MA.CK_01/00000941</strain>
        <strain evidence="1">MA.CK_95/00012903</strain>
    </source>
</reference>
<accession>A0A744GAT1</accession>
<gene>
    <name evidence="2" type="ORF">G8N85_003657</name>
    <name evidence="1" type="ORF">G9B68_003741</name>
    <name evidence="3" type="ORF">G9E70_003736</name>
</gene>
<proteinExistence type="predicted"/>
<dbReference type="EMBL" id="DAAUMU010000021">
    <property type="protein sequence ID" value="HAF1419326.1"/>
    <property type="molecule type" value="Genomic_DNA"/>
</dbReference>
<comment type="caution">
    <text evidence="3">The sequence shown here is derived from an EMBL/GenBank/DDBJ whole genome shotgun (WGS) entry which is preliminary data.</text>
</comment>
<protein>
    <submittedName>
        <fullName evidence="3">Uncharacterized protein</fullName>
    </submittedName>
</protein>
<name>A0A744GAT1_SALER</name>
<dbReference type="EMBL" id="DAAUPK010000016">
    <property type="protein sequence ID" value="HAF2570816.1"/>
    <property type="molecule type" value="Genomic_DNA"/>
</dbReference>
<organism evidence="3">
    <name type="scientific">Salmonella enterica</name>
    <name type="common">Salmonella choleraesuis</name>
    <dbReference type="NCBI Taxonomy" id="28901"/>
    <lineage>
        <taxon>Bacteria</taxon>
        <taxon>Pseudomonadati</taxon>
        <taxon>Pseudomonadota</taxon>
        <taxon>Gammaproteobacteria</taxon>
        <taxon>Enterobacterales</taxon>
        <taxon>Enterobacteriaceae</taxon>
        <taxon>Salmonella</taxon>
    </lineage>
</organism>